<sequence>MTKESAETDAFVEKQTLASQIMRASEGEPPVLAKVANTLKPLAKPIGFIARLLIDYIGPFYLKLGNLGFELYQRLPKEAIQTLAGLALTFCGGGYTASISAVKAFQVCGWDRTEAALIDIGKDVQAVWAANVSDSKKHDDAAHLEKGDIDSNELLSRKLAVSAQAAVKDPEKLSAALGGLMTSWIAVQGMLRIEFAKTIALGISISGMIAPLAQKVAVPFLVHTLPKEYHNWIQFVIKNASRSIGCFIAWKLQEVVSAAHLAMVGGLMFARGLMAWVRNKGYTSIPDEADTKLDEVVGYSIAGLGFYSQLKYGFSLPFPLNWIFFPLDIVEWYIRWTLTS</sequence>
<reference evidence="1" key="2">
    <citation type="submission" date="2024-10" db="UniProtKB">
        <authorList>
            <consortium name="EnsemblProtists"/>
        </authorList>
    </citation>
    <scope>IDENTIFICATION</scope>
</reference>
<dbReference type="AlphaFoldDB" id="A0A0D3KNB5"/>
<dbReference type="KEGG" id="ehx:EMIHUDRAFT_467072"/>
<dbReference type="EnsemblProtists" id="EOD37250">
    <property type="protein sequence ID" value="EOD37250"/>
    <property type="gene ID" value="EMIHUDRAFT_467072"/>
</dbReference>
<protein>
    <submittedName>
        <fullName evidence="1">Uncharacterized protein</fullName>
    </submittedName>
</protein>
<dbReference type="PaxDb" id="2903-EOD37250"/>
<accession>A0A0D3KNB5</accession>
<dbReference type="HOGENOM" id="CLU_058142_0_0_1"/>
<proteinExistence type="predicted"/>
<keyword evidence="2" id="KW-1185">Reference proteome</keyword>
<dbReference type="GeneID" id="17282519"/>
<dbReference type="RefSeq" id="XP_005789679.1">
    <property type="nucleotide sequence ID" value="XM_005789622.1"/>
</dbReference>
<evidence type="ECO:0000313" key="2">
    <source>
        <dbReference type="Proteomes" id="UP000013827"/>
    </source>
</evidence>
<organism evidence="1 2">
    <name type="scientific">Emiliania huxleyi (strain CCMP1516)</name>
    <dbReference type="NCBI Taxonomy" id="280463"/>
    <lineage>
        <taxon>Eukaryota</taxon>
        <taxon>Haptista</taxon>
        <taxon>Haptophyta</taxon>
        <taxon>Prymnesiophyceae</taxon>
        <taxon>Isochrysidales</taxon>
        <taxon>Noelaerhabdaceae</taxon>
        <taxon>Emiliania</taxon>
    </lineage>
</organism>
<evidence type="ECO:0000313" key="1">
    <source>
        <dbReference type="EnsemblProtists" id="EOD37250"/>
    </source>
</evidence>
<reference evidence="2" key="1">
    <citation type="journal article" date="2013" name="Nature">
        <title>Pan genome of the phytoplankton Emiliania underpins its global distribution.</title>
        <authorList>
            <person name="Read B.A."/>
            <person name="Kegel J."/>
            <person name="Klute M.J."/>
            <person name="Kuo A."/>
            <person name="Lefebvre S.C."/>
            <person name="Maumus F."/>
            <person name="Mayer C."/>
            <person name="Miller J."/>
            <person name="Monier A."/>
            <person name="Salamov A."/>
            <person name="Young J."/>
            <person name="Aguilar M."/>
            <person name="Claverie J.M."/>
            <person name="Frickenhaus S."/>
            <person name="Gonzalez K."/>
            <person name="Herman E.K."/>
            <person name="Lin Y.C."/>
            <person name="Napier J."/>
            <person name="Ogata H."/>
            <person name="Sarno A.F."/>
            <person name="Shmutz J."/>
            <person name="Schroeder D."/>
            <person name="de Vargas C."/>
            <person name="Verret F."/>
            <person name="von Dassow P."/>
            <person name="Valentin K."/>
            <person name="Van de Peer Y."/>
            <person name="Wheeler G."/>
            <person name="Dacks J.B."/>
            <person name="Delwiche C.F."/>
            <person name="Dyhrman S.T."/>
            <person name="Glockner G."/>
            <person name="John U."/>
            <person name="Richards T."/>
            <person name="Worden A.Z."/>
            <person name="Zhang X."/>
            <person name="Grigoriev I.V."/>
            <person name="Allen A.E."/>
            <person name="Bidle K."/>
            <person name="Borodovsky M."/>
            <person name="Bowler C."/>
            <person name="Brownlee C."/>
            <person name="Cock J.M."/>
            <person name="Elias M."/>
            <person name="Gladyshev V.N."/>
            <person name="Groth M."/>
            <person name="Guda C."/>
            <person name="Hadaegh A."/>
            <person name="Iglesias-Rodriguez M.D."/>
            <person name="Jenkins J."/>
            <person name="Jones B.M."/>
            <person name="Lawson T."/>
            <person name="Leese F."/>
            <person name="Lindquist E."/>
            <person name="Lobanov A."/>
            <person name="Lomsadze A."/>
            <person name="Malik S.B."/>
            <person name="Marsh M.E."/>
            <person name="Mackinder L."/>
            <person name="Mock T."/>
            <person name="Mueller-Roeber B."/>
            <person name="Pagarete A."/>
            <person name="Parker M."/>
            <person name="Probert I."/>
            <person name="Quesneville H."/>
            <person name="Raines C."/>
            <person name="Rensing S.A."/>
            <person name="Riano-Pachon D.M."/>
            <person name="Richier S."/>
            <person name="Rokitta S."/>
            <person name="Shiraiwa Y."/>
            <person name="Soanes D.M."/>
            <person name="van der Giezen M."/>
            <person name="Wahlund T.M."/>
            <person name="Williams B."/>
            <person name="Wilson W."/>
            <person name="Wolfe G."/>
            <person name="Wurch L.L."/>
        </authorList>
    </citation>
    <scope>NUCLEOTIDE SEQUENCE</scope>
</reference>
<name>A0A0D3KNB5_EMIH1</name>
<dbReference type="eggNOG" id="ENOG502S2PZ">
    <property type="taxonomic scope" value="Eukaryota"/>
</dbReference>
<dbReference type="Proteomes" id="UP000013827">
    <property type="component" value="Unassembled WGS sequence"/>
</dbReference>